<dbReference type="Pfam" id="PF01612">
    <property type="entry name" value="DNA_pol_A_exo1"/>
    <property type="match status" value="1"/>
</dbReference>
<evidence type="ECO:0000259" key="1">
    <source>
        <dbReference type="PROSITE" id="PS50967"/>
    </source>
</evidence>
<gene>
    <name evidence="2" type="ORF">EKH79_01790</name>
</gene>
<dbReference type="InterPro" id="IPR012337">
    <property type="entry name" value="RNaseH-like_sf"/>
</dbReference>
<dbReference type="GO" id="GO:0008408">
    <property type="term" value="F:3'-5' exonuclease activity"/>
    <property type="evidence" value="ECO:0007669"/>
    <property type="project" value="InterPro"/>
</dbReference>
<dbReference type="GO" id="GO:0003676">
    <property type="term" value="F:nucleic acid binding"/>
    <property type="evidence" value="ECO:0007669"/>
    <property type="project" value="InterPro"/>
</dbReference>
<dbReference type="InterPro" id="IPR002562">
    <property type="entry name" value="3'-5'_exonuclease_dom"/>
</dbReference>
<dbReference type="Proteomes" id="UP000267077">
    <property type="component" value="Unassembled WGS sequence"/>
</dbReference>
<dbReference type="SUPFAM" id="SSF47819">
    <property type="entry name" value="HRDC-like"/>
    <property type="match status" value="2"/>
</dbReference>
<feature type="domain" description="HRDC" evidence="1">
    <location>
        <begin position="212"/>
        <end position="292"/>
    </location>
</feature>
<evidence type="ECO:0000313" key="3">
    <source>
        <dbReference type="Proteomes" id="UP000267077"/>
    </source>
</evidence>
<keyword evidence="3" id="KW-1185">Reference proteome</keyword>
<dbReference type="InterPro" id="IPR002121">
    <property type="entry name" value="HRDC_dom"/>
</dbReference>
<comment type="caution">
    <text evidence="2">The sequence shown here is derived from an EMBL/GenBank/DDBJ whole genome shotgun (WGS) entry which is preliminary data.</text>
</comment>
<accession>A0A3S0QZQ5</accession>
<dbReference type="InterPro" id="IPR010997">
    <property type="entry name" value="HRDC-like_sf"/>
</dbReference>
<dbReference type="AlphaFoldDB" id="A0A3S0QZQ5"/>
<dbReference type="PANTHER" id="PTHR47649:SF1">
    <property type="entry name" value="RIBONUCLEASE D"/>
    <property type="match status" value="1"/>
</dbReference>
<dbReference type="PROSITE" id="PS50967">
    <property type="entry name" value="HRDC"/>
    <property type="match status" value="1"/>
</dbReference>
<dbReference type="Gene3D" id="1.10.150.80">
    <property type="entry name" value="HRDC domain"/>
    <property type="match status" value="2"/>
</dbReference>
<proteinExistence type="predicted"/>
<dbReference type="SUPFAM" id="SSF53098">
    <property type="entry name" value="Ribonuclease H-like"/>
    <property type="match status" value="1"/>
</dbReference>
<evidence type="ECO:0000313" key="2">
    <source>
        <dbReference type="EMBL" id="RUL66844.1"/>
    </source>
</evidence>
<dbReference type="InterPro" id="IPR051086">
    <property type="entry name" value="RNase_D-like"/>
</dbReference>
<dbReference type="SMART" id="SM00474">
    <property type="entry name" value="35EXOc"/>
    <property type="match status" value="1"/>
</dbReference>
<protein>
    <submittedName>
        <fullName evidence="2">Ribonuclease D</fullName>
    </submittedName>
</protein>
<dbReference type="Gene3D" id="3.30.420.10">
    <property type="entry name" value="Ribonuclease H-like superfamily/Ribonuclease H"/>
    <property type="match status" value="1"/>
</dbReference>
<dbReference type="OrthoDB" id="9800549at2"/>
<dbReference type="InterPro" id="IPR036397">
    <property type="entry name" value="RNaseH_sf"/>
</dbReference>
<dbReference type="GO" id="GO:0000166">
    <property type="term" value="F:nucleotide binding"/>
    <property type="evidence" value="ECO:0007669"/>
    <property type="project" value="InterPro"/>
</dbReference>
<dbReference type="GO" id="GO:0006139">
    <property type="term" value="P:nucleobase-containing compound metabolic process"/>
    <property type="evidence" value="ECO:0007669"/>
    <property type="project" value="InterPro"/>
</dbReference>
<reference evidence="2 3" key="1">
    <citation type="submission" date="2018-12" db="EMBL/GenBank/DDBJ databases">
        <title>Dyella dinghuensis sp. nov. DHOA06 and Dyella choica sp. nov. 4M-K27, isolated from forest soil.</title>
        <authorList>
            <person name="Qiu L.-H."/>
            <person name="Gao Z.-H."/>
        </authorList>
    </citation>
    <scope>NUCLEOTIDE SEQUENCE [LARGE SCALE GENOMIC DNA]</scope>
    <source>
        <strain evidence="2 3">DHOA06</strain>
    </source>
</reference>
<name>A0A3S0QZQ5_9GAMM</name>
<dbReference type="EMBL" id="RYZR01000002">
    <property type="protein sequence ID" value="RUL66844.1"/>
    <property type="molecule type" value="Genomic_DNA"/>
</dbReference>
<organism evidence="2 3">
    <name type="scientific">Dyella dinghuensis</name>
    <dbReference type="NCBI Taxonomy" id="1920169"/>
    <lineage>
        <taxon>Bacteria</taxon>
        <taxon>Pseudomonadati</taxon>
        <taxon>Pseudomonadota</taxon>
        <taxon>Gammaproteobacteria</taxon>
        <taxon>Lysobacterales</taxon>
        <taxon>Rhodanobacteraceae</taxon>
        <taxon>Dyella</taxon>
    </lineage>
</organism>
<dbReference type="CDD" id="cd06142">
    <property type="entry name" value="RNaseD_exo"/>
    <property type="match status" value="1"/>
</dbReference>
<dbReference type="InterPro" id="IPR044876">
    <property type="entry name" value="HRDC_dom_sf"/>
</dbReference>
<dbReference type="PANTHER" id="PTHR47649">
    <property type="entry name" value="RIBONUCLEASE D"/>
    <property type="match status" value="1"/>
</dbReference>
<sequence length="377" mass="42362">MQPPKADWIDQRDKLEPWLAELSAGSVVGLDTEFMRRNTFYPQLALLQLGWQERYALVDPLAFDIGNALAPLKRNDVVTLMHSASEDLETLVPWLPEGPGVLFDTQIAAAFAGMGLGISYRALVAEMAGVELDKGETRSDWMQRPLTASQSAYATLDVVYLHTIHQQLTERLAQRDRTAWHAEDCERLKRKSCRREGDPQPQVALRGAAEWPREQQALLRRLLMWRDIAARRLDRPRPWLIEDALALSLAQQPPKYLGELEQRSSGQRALRSAQREEVFELLSQPVTDDEIADTDPIPPHPQGAAKQALSAMKQRVDNLAVELDLPPGLLCSRKSLEEYVVTAIWPEALEGWRRAVLHDRLASLLPDAGLGATQAHC</sequence>